<dbReference type="InterPro" id="IPR006037">
    <property type="entry name" value="RCK_C"/>
</dbReference>
<feature type="transmembrane region" description="Helical" evidence="8">
    <location>
        <begin position="197"/>
        <end position="223"/>
    </location>
</feature>
<reference evidence="10 11" key="1">
    <citation type="journal article" date="2014" name="Int. J. Syst. Evol. Microbiol.">
        <title>Complete genome sequence of Corynebacterium casei LMG S-19264T (=DSM 44701T), isolated from a smear-ripened cheese.</title>
        <authorList>
            <consortium name="US DOE Joint Genome Institute (JGI-PGF)"/>
            <person name="Walter F."/>
            <person name="Albersmeier A."/>
            <person name="Kalinowski J."/>
            <person name="Ruckert C."/>
        </authorList>
    </citation>
    <scope>NUCLEOTIDE SEQUENCE [LARGE SCALE GENOMIC DNA]</scope>
    <source>
        <strain evidence="10 11">CGMCC 1.9161</strain>
    </source>
</reference>
<comment type="subcellular location">
    <subcellularLocation>
        <location evidence="1">Membrane</location>
        <topology evidence="1">Multi-pass membrane protein</topology>
    </subcellularLocation>
</comment>
<feature type="transmembrane region" description="Helical" evidence="8">
    <location>
        <begin position="158"/>
        <end position="177"/>
    </location>
</feature>
<feature type="domain" description="RCK C-terminal" evidence="9">
    <location>
        <begin position="321"/>
        <end position="405"/>
    </location>
</feature>
<feature type="coiled-coil region" evidence="7">
    <location>
        <begin position="249"/>
        <end position="276"/>
    </location>
</feature>
<evidence type="ECO:0000256" key="5">
    <source>
        <dbReference type="ARBA" id="ARBA00022989"/>
    </source>
</evidence>
<evidence type="ECO:0000313" key="11">
    <source>
        <dbReference type="Proteomes" id="UP000600449"/>
    </source>
</evidence>
<evidence type="ECO:0000256" key="4">
    <source>
        <dbReference type="ARBA" id="ARBA00022737"/>
    </source>
</evidence>
<evidence type="ECO:0000256" key="6">
    <source>
        <dbReference type="ARBA" id="ARBA00023136"/>
    </source>
</evidence>
<keyword evidence="7" id="KW-0175">Coiled coil</keyword>
<dbReference type="Gene3D" id="3.30.70.1450">
    <property type="entry name" value="Regulator of K+ conductance, C-terminal domain"/>
    <property type="match status" value="2"/>
</dbReference>
<keyword evidence="5 8" id="KW-1133">Transmembrane helix</keyword>
<keyword evidence="4" id="KW-0677">Repeat</keyword>
<dbReference type="Pfam" id="PF02080">
    <property type="entry name" value="TrkA_C"/>
    <property type="match status" value="1"/>
</dbReference>
<keyword evidence="11" id="KW-1185">Reference proteome</keyword>
<feature type="transmembrane region" description="Helical" evidence="8">
    <location>
        <begin position="498"/>
        <end position="517"/>
    </location>
</feature>
<feature type="transmembrane region" description="Helical" evidence="8">
    <location>
        <begin position="24"/>
        <end position="44"/>
    </location>
</feature>
<proteinExistence type="predicted"/>
<dbReference type="PANTHER" id="PTHR43652:SF2">
    <property type="entry name" value="BASIC AMINO ACID ANTIPORTER YFCC-RELATED"/>
    <property type="match status" value="1"/>
</dbReference>
<keyword evidence="3 8" id="KW-0812">Transmembrane</keyword>
<dbReference type="GO" id="GO:0006813">
    <property type="term" value="P:potassium ion transport"/>
    <property type="evidence" value="ECO:0007669"/>
    <property type="project" value="InterPro"/>
</dbReference>
<feature type="transmembrane region" description="Helical" evidence="8">
    <location>
        <begin position="51"/>
        <end position="73"/>
    </location>
</feature>
<sequence>MREPVALACRVAHARSSDRPERRMTAPQALILAIIAVAMGFFLWGRWRHDLVAVAALIACVLVGLVPASQAFAGFGHPAVVTVAAVLVLSHGLASSGLIDRLIRRVVPDAAGPWRIILIFCALTAAMSSFMNNIGALALMMPAALGAARRVNVAPGQILMPLSFASILGGMTTLIGTPPNLIVAAFRAEATGEPFGMFAFTPVGLAVAGAGVLLVVLGARFLVPERPRSAGQNFDIGAYLTEARVPAKARAVGMTLKEVEETLAAAEAQVVGLVRDNARIPAPQNWRSVREDDILVIEADSKNLAQALAKLGLTLEEDKRTGVRAPEAEHTVMAEVVVRPGSPLVGRTAQHLKLRSRHAINLLAISRQGRRSISRLRQTRLAPGDVLLLQGTPDTLADFSAHFDCVPLAERALRFPAKRDAWLAAGIFGAAIAATALAILPAEIAFTLAALAYVLASIVPTREVYTAVEWPVIVLLGALIPVAGAVAATGAADMLARGMMGLMGESSPVLVLVGLMVMTMCLTDFMNNAATATVMCPIAIGIAGVMGANPDPFLMAVAIGSSCAFLTPIGHQNNTLILGPGGFRFGDYWRLGLPLEIVVLCVGIPMILVVWPL</sequence>
<feature type="transmembrane region" description="Helical" evidence="8">
    <location>
        <begin position="421"/>
        <end position="440"/>
    </location>
</feature>
<feature type="transmembrane region" description="Helical" evidence="8">
    <location>
        <begin position="79"/>
        <end position="99"/>
    </location>
</feature>
<feature type="transmembrane region" description="Helical" evidence="8">
    <location>
        <begin position="134"/>
        <end position="151"/>
    </location>
</feature>
<feature type="transmembrane region" description="Helical" evidence="8">
    <location>
        <begin position="591"/>
        <end position="611"/>
    </location>
</feature>
<evidence type="ECO:0000256" key="1">
    <source>
        <dbReference type="ARBA" id="ARBA00004141"/>
    </source>
</evidence>
<protein>
    <submittedName>
        <fullName evidence="10">Permease</fullName>
    </submittedName>
</protein>
<dbReference type="GO" id="GO:0005886">
    <property type="term" value="C:plasma membrane"/>
    <property type="evidence" value="ECO:0007669"/>
    <property type="project" value="TreeGrafter"/>
</dbReference>
<evidence type="ECO:0000313" key="10">
    <source>
        <dbReference type="EMBL" id="GGK48516.1"/>
    </source>
</evidence>
<dbReference type="PROSITE" id="PS51202">
    <property type="entry name" value="RCK_C"/>
    <property type="match status" value="2"/>
</dbReference>
<organism evidence="10 11">
    <name type="scientific">Salinarimonas ramus</name>
    <dbReference type="NCBI Taxonomy" id="690164"/>
    <lineage>
        <taxon>Bacteria</taxon>
        <taxon>Pseudomonadati</taxon>
        <taxon>Pseudomonadota</taxon>
        <taxon>Alphaproteobacteria</taxon>
        <taxon>Hyphomicrobiales</taxon>
        <taxon>Salinarimonadaceae</taxon>
        <taxon>Salinarimonas</taxon>
    </lineage>
</organism>
<name>A0A917QGZ1_9HYPH</name>
<dbReference type="InterPro" id="IPR004680">
    <property type="entry name" value="Cit_transptr-like_dom"/>
</dbReference>
<dbReference type="Pfam" id="PF03600">
    <property type="entry name" value="CitMHS"/>
    <property type="match status" value="1"/>
</dbReference>
<feature type="domain" description="RCK C-terminal" evidence="9">
    <location>
        <begin position="228"/>
        <end position="314"/>
    </location>
</feature>
<feature type="transmembrane region" description="Helical" evidence="8">
    <location>
        <begin position="529"/>
        <end position="547"/>
    </location>
</feature>
<dbReference type="SUPFAM" id="SSF116726">
    <property type="entry name" value="TrkA C-terminal domain-like"/>
    <property type="match status" value="2"/>
</dbReference>
<dbReference type="InterPro" id="IPR036721">
    <property type="entry name" value="RCK_C_sf"/>
</dbReference>
<evidence type="ECO:0000259" key="9">
    <source>
        <dbReference type="PROSITE" id="PS51202"/>
    </source>
</evidence>
<keyword evidence="6 8" id="KW-0472">Membrane</keyword>
<accession>A0A917QGZ1</accession>
<dbReference type="GO" id="GO:0008324">
    <property type="term" value="F:monoatomic cation transmembrane transporter activity"/>
    <property type="evidence" value="ECO:0007669"/>
    <property type="project" value="InterPro"/>
</dbReference>
<dbReference type="Proteomes" id="UP000600449">
    <property type="component" value="Unassembled WGS sequence"/>
</dbReference>
<feature type="transmembrane region" description="Helical" evidence="8">
    <location>
        <begin position="446"/>
        <end position="465"/>
    </location>
</feature>
<gene>
    <name evidence="10" type="ORF">GCM10011322_39430</name>
</gene>
<feature type="transmembrane region" description="Helical" evidence="8">
    <location>
        <begin position="111"/>
        <end position="128"/>
    </location>
</feature>
<evidence type="ECO:0000256" key="2">
    <source>
        <dbReference type="ARBA" id="ARBA00022448"/>
    </source>
</evidence>
<evidence type="ECO:0000256" key="8">
    <source>
        <dbReference type="SAM" id="Phobius"/>
    </source>
</evidence>
<comment type="caution">
    <text evidence="10">The sequence shown here is derived from an EMBL/GenBank/DDBJ whole genome shotgun (WGS) entry which is preliminary data.</text>
</comment>
<evidence type="ECO:0000256" key="3">
    <source>
        <dbReference type="ARBA" id="ARBA00022692"/>
    </source>
</evidence>
<dbReference type="AlphaFoldDB" id="A0A917QGZ1"/>
<keyword evidence="2" id="KW-0813">Transport</keyword>
<dbReference type="EMBL" id="BMMF01000013">
    <property type="protein sequence ID" value="GGK48516.1"/>
    <property type="molecule type" value="Genomic_DNA"/>
</dbReference>
<dbReference type="PANTHER" id="PTHR43652">
    <property type="entry name" value="BASIC AMINO ACID ANTIPORTER YFCC-RELATED"/>
    <property type="match status" value="1"/>
</dbReference>
<feature type="transmembrane region" description="Helical" evidence="8">
    <location>
        <begin position="472"/>
        <end position="492"/>
    </location>
</feature>
<dbReference type="InterPro" id="IPR051679">
    <property type="entry name" value="DASS-Related_Transporters"/>
</dbReference>
<evidence type="ECO:0000256" key="7">
    <source>
        <dbReference type="SAM" id="Coils"/>
    </source>
</evidence>